<evidence type="ECO:0000313" key="7">
    <source>
        <dbReference type="EMBL" id="CAE6413914.1"/>
    </source>
</evidence>
<dbReference type="PANTHER" id="PTHR43809:SF1">
    <property type="entry name" value="NITRITE REDUCTASE (NADH) LARGE SUBUNIT"/>
    <property type="match status" value="1"/>
</dbReference>
<dbReference type="InterPro" id="IPR052034">
    <property type="entry name" value="NasD-like"/>
</dbReference>
<keyword evidence="1" id="KW-0349">Heme</keyword>
<name>A0A8H2X1C5_9AGAM</name>
<accession>A0A8H2X1C5</accession>
<dbReference type="EMBL" id="CAJMWT010001664">
    <property type="protein sequence ID" value="CAE6413914.1"/>
    <property type="molecule type" value="Genomic_DNA"/>
</dbReference>
<proteinExistence type="predicted"/>
<dbReference type="AlphaFoldDB" id="A0A8H2X1C5"/>
<feature type="non-terminal residue" evidence="7">
    <location>
        <position position="1"/>
    </location>
</feature>
<dbReference type="PANTHER" id="PTHR43809">
    <property type="entry name" value="NITRITE REDUCTASE (NADH) LARGE SUBUNIT"/>
    <property type="match status" value="1"/>
</dbReference>
<evidence type="ECO:0000256" key="2">
    <source>
        <dbReference type="ARBA" id="ARBA00022723"/>
    </source>
</evidence>
<dbReference type="GO" id="GO:0051536">
    <property type="term" value="F:iron-sulfur cluster binding"/>
    <property type="evidence" value="ECO:0007669"/>
    <property type="project" value="UniProtKB-KW"/>
</dbReference>
<evidence type="ECO:0000256" key="5">
    <source>
        <dbReference type="ARBA" id="ARBA00023014"/>
    </source>
</evidence>
<comment type="caution">
    <text evidence="7">The sequence shown here is derived from an EMBL/GenBank/DDBJ whole genome shotgun (WGS) entry which is preliminary data.</text>
</comment>
<dbReference type="GO" id="GO:0046872">
    <property type="term" value="F:metal ion binding"/>
    <property type="evidence" value="ECO:0007669"/>
    <property type="project" value="UniProtKB-KW"/>
</dbReference>
<evidence type="ECO:0000256" key="4">
    <source>
        <dbReference type="ARBA" id="ARBA00023004"/>
    </source>
</evidence>
<reference evidence="7" key="1">
    <citation type="submission" date="2021-01" db="EMBL/GenBank/DDBJ databases">
        <authorList>
            <person name="Kaushik A."/>
        </authorList>
    </citation>
    <scope>NUCLEOTIDE SEQUENCE</scope>
    <source>
        <strain evidence="7">AG2-2IIIB</strain>
    </source>
</reference>
<dbReference type="GO" id="GO:0016491">
    <property type="term" value="F:oxidoreductase activity"/>
    <property type="evidence" value="ECO:0007669"/>
    <property type="project" value="UniProtKB-KW"/>
</dbReference>
<keyword evidence="5" id="KW-0411">Iron-sulfur</keyword>
<gene>
    <name evidence="7" type="ORF">RDB_LOCUS47066</name>
</gene>
<evidence type="ECO:0000256" key="1">
    <source>
        <dbReference type="ARBA" id="ARBA00022617"/>
    </source>
</evidence>
<evidence type="ECO:0000256" key="6">
    <source>
        <dbReference type="SAM" id="MobiDB-lite"/>
    </source>
</evidence>
<keyword evidence="3" id="KW-0560">Oxidoreductase</keyword>
<protein>
    <submittedName>
        <fullName evidence="7">Uncharacterized protein</fullName>
    </submittedName>
</protein>
<feature type="region of interest" description="Disordered" evidence="6">
    <location>
        <begin position="61"/>
        <end position="107"/>
    </location>
</feature>
<dbReference type="Proteomes" id="UP000663843">
    <property type="component" value="Unassembled WGS sequence"/>
</dbReference>
<sequence>EMADILSFNLTQTHNGAHKPRKMNDPDLSTKLKLMGVDVASFGDFFADKRMQERLKADELEKEKIKDSSQGGSLLQKPPVWKLNTSDAPSLKVENGNGVPLVTNGDKHRNLRDEPIKCLTYKDPFSSVYKKWV</sequence>
<evidence type="ECO:0000256" key="3">
    <source>
        <dbReference type="ARBA" id="ARBA00023002"/>
    </source>
</evidence>
<keyword evidence="4" id="KW-0408">Iron</keyword>
<organism evidence="7 8">
    <name type="scientific">Rhizoctonia solani</name>
    <dbReference type="NCBI Taxonomy" id="456999"/>
    <lineage>
        <taxon>Eukaryota</taxon>
        <taxon>Fungi</taxon>
        <taxon>Dikarya</taxon>
        <taxon>Basidiomycota</taxon>
        <taxon>Agaricomycotina</taxon>
        <taxon>Agaricomycetes</taxon>
        <taxon>Cantharellales</taxon>
        <taxon>Ceratobasidiaceae</taxon>
        <taxon>Rhizoctonia</taxon>
    </lineage>
</organism>
<evidence type="ECO:0000313" key="8">
    <source>
        <dbReference type="Proteomes" id="UP000663843"/>
    </source>
</evidence>
<keyword evidence="2" id="KW-0479">Metal-binding</keyword>